<evidence type="ECO:0000256" key="6">
    <source>
        <dbReference type="SAM" id="Phobius"/>
    </source>
</evidence>
<protein>
    <recommendedName>
        <fullName evidence="7">Rhodopsin domain-containing protein</fullName>
    </recommendedName>
</protein>
<proteinExistence type="inferred from homology"/>
<dbReference type="Pfam" id="PF20684">
    <property type="entry name" value="Fung_rhodopsin"/>
    <property type="match status" value="1"/>
</dbReference>
<evidence type="ECO:0000256" key="4">
    <source>
        <dbReference type="ARBA" id="ARBA00023136"/>
    </source>
</evidence>
<organism evidence="8 9">
    <name type="scientific">Aspergillus novoparasiticus</name>
    <dbReference type="NCBI Taxonomy" id="986946"/>
    <lineage>
        <taxon>Eukaryota</taxon>
        <taxon>Fungi</taxon>
        <taxon>Dikarya</taxon>
        <taxon>Ascomycota</taxon>
        <taxon>Pezizomycotina</taxon>
        <taxon>Eurotiomycetes</taxon>
        <taxon>Eurotiomycetidae</taxon>
        <taxon>Eurotiales</taxon>
        <taxon>Aspergillaceae</taxon>
        <taxon>Aspergillus</taxon>
        <taxon>Aspergillus subgen. Circumdati</taxon>
    </lineage>
</organism>
<name>A0A5N6ENQ8_9EURO</name>
<sequence>MTDFDYLYALIGNFLSGAFASVALIVRLNGLYKYNITQDVSYDAIQILFWSQIEVNVAIISASALSLRPLFANVFKSLSYVRYYGGLSNNVYGAYSQYNKNFYTVDVNISGENTATSRDGSEERILLGPKANIMKTVVVETLHSLFITQTYGSLKK</sequence>
<dbReference type="InterPro" id="IPR049326">
    <property type="entry name" value="Rhodopsin_dom_fungi"/>
</dbReference>
<evidence type="ECO:0000256" key="1">
    <source>
        <dbReference type="ARBA" id="ARBA00004141"/>
    </source>
</evidence>
<keyword evidence="2 6" id="KW-0812">Transmembrane</keyword>
<keyword evidence="3 6" id="KW-1133">Transmembrane helix</keyword>
<evidence type="ECO:0000259" key="7">
    <source>
        <dbReference type="Pfam" id="PF20684"/>
    </source>
</evidence>
<dbReference type="EMBL" id="ML733444">
    <property type="protein sequence ID" value="KAB8218869.1"/>
    <property type="molecule type" value="Genomic_DNA"/>
</dbReference>
<dbReference type="PANTHER" id="PTHR33048:SF123">
    <property type="entry name" value="INTEGRAL MEMBRANE PROTEIN"/>
    <property type="match status" value="1"/>
</dbReference>
<dbReference type="Proteomes" id="UP000326799">
    <property type="component" value="Unassembled WGS sequence"/>
</dbReference>
<reference evidence="8 9" key="1">
    <citation type="submission" date="2019-04" db="EMBL/GenBank/DDBJ databases">
        <title>Fungal friends and foes A comparative genomics study of 23 Aspergillus species from section Flavi.</title>
        <authorList>
            <consortium name="DOE Joint Genome Institute"/>
            <person name="Kjaerbolling I."/>
            <person name="Vesth T.C."/>
            <person name="Frisvad J.C."/>
            <person name="Nybo J.L."/>
            <person name="Theobald S."/>
            <person name="Kildgaard S."/>
            <person name="Petersen T.I."/>
            <person name="Kuo A."/>
            <person name="Sato A."/>
            <person name="Lyhne E.K."/>
            <person name="Kogle M.E."/>
            <person name="Wiebenga A."/>
            <person name="Kun R.S."/>
            <person name="Lubbers R.J."/>
            <person name="Makela M.R."/>
            <person name="Barry K."/>
            <person name="Chovatia M."/>
            <person name="Clum A."/>
            <person name="Daum C."/>
            <person name="Haridas S."/>
            <person name="He G."/>
            <person name="LaButti K."/>
            <person name="Lipzen A."/>
            <person name="Mondo S."/>
            <person name="Pangilinan J."/>
            <person name="Riley R."/>
            <person name="Salamov A."/>
            <person name="Simmons B.A."/>
            <person name="Magnuson J.K."/>
            <person name="Henrissat B."/>
            <person name="Mortensen U.H."/>
            <person name="Larsen T.O."/>
            <person name="De vries R.P."/>
            <person name="Grigoriev I.V."/>
            <person name="Machida M."/>
            <person name="Baker S.E."/>
            <person name="Andersen M.R."/>
        </authorList>
    </citation>
    <scope>NUCLEOTIDE SEQUENCE [LARGE SCALE GENOMIC DNA]</scope>
    <source>
        <strain evidence="8 9">CBS 126849</strain>
    </source>
</reference>
<feature type="domain" description="Rhodopsin" evidence="7">
    <location>
        <begin position="8"/>
        <end position="72"/>
    </location>
</feature>
<comment type="subcellular location">
    <subcellularLocation>
        <location evidence="1">Membrane</location>
        <topology evidence="1">Multi-pass membrane protein</topology>
    </subcellularLocation>
</comment>
<evidence type="ECO:0000256" key="5">
    <source>
        <dbReference type="ARBA" id="ARBA00038359"/>
    </source>
</evidence>
<keyword evidence="9" id="KW-1185">Reference proteome</keyword>
<feature type="transmembrane region" description="Helical" evidence="6">
    <location>
        <begin position="6"/>
        <end position="26"/>
    </location>
</feature>
<dbReference type="PANTHER" id="PTHR33048">
    <property type="entry name" value="PTH11-LIKE INTEGRAL MEMBRANE PROTEIN (AFU_ORTHOLOGUE AFUA_5G11245)"/>
    <property type="match status" value="1"/>
</dbReference>
<dbReference type="InterPro" id="IPR052337">
    <property type="entry name" value="SAT4-like"/>
</dbReference>
<evidence type="ECO:0000313" key="9">
    <source>
        <dbReference type="Proteomes" id="UP000326799"/>
    </source>
</evidence>
<dbReference type="GO" id="GO:0016020">
    <property type="term" value="C:membrane"/>
    <property type="evidence" value="ECO:0007669"/>
    <property type="project" value="UniProtKB-SubCell"/>
</dbReference>
<evidence type="ECO:0000313" key="8">
    <source>
        <dbReference type="EMBL" id="KAB8218869.1"/>
    </source>
</evidence>
<comment type="similarity">
    <text evidence="5">Belongs to the SAT4 family.</text>
</comment>
<gene>
    <name evidence="8" type="ORF">BDV33DRAFT_204914</name>
</gene>
<accession>A0A5N6ENQ8</accession>
<keyword evidence="4 6" id="KW-0472">Membrane</keyword>
<evidence type="ECO:0000256" key="3">
    <source>
        <dbReference type="ARBA" id="ARBA00022989"/>
    </source>
</evidence>
<evidence type="ECO:0000256" key="2">
    <source>
        <dbReference type="ARBA" id="ARBA00022692"/>
    </source>
</evidence>
<dbReference type="AlphaFoldDB" id="A0A5N6ENQ8"/>